<sequence length="147" mass="16978">MEMGRMVIIGEKDRSLTVMTITQEQIDRGEFSAFEHVSQFFQPDVWYWKITTREGKAGLFMLFWELHGCFATDDGAVIWGKWIQREEGLLIDNNLLIDAVTGEKVVPLLDSNLKLMNIKLDPKYRVKIPTFEENPGAWLPIGQTPFK</sequence>
<gene>
    <name evidence="1" type="ORF">SAMN04488503_3127</name>
</gene>
<proteinExistence type="predicted"/>
<keyword evidence="2" id="KW-1185">Reference proteome</keyword>
<reference evidence="1 2" key="1">
    <citation type="submission" date="2017-06" db="EMBL/GenBank/DDBJ databases">
        <authorList>
            <person name="Kim H.J."/>
            <person name="Triplett B.A."/>
        </authorList>
    </citation>
    <scope>NUCLEOTIDE SEQUENCE [LARGE SCALE GENOMIC DNA]</scope>
    <source>
        <strain evidence="1 2">DSM 13116</strain>
    </source>
</reference>
<name>A0A239CHQ0_9BACT</name>
<organism evidence="1 2">
    <name type="scientific">Humidesulfovibrio mexicanus</name>
    <dbReference type="NCBI Taxonomy" id="147047"/>
    <lineage>
        <taxon>Bacteria</taxon>
        <taxon>Pseudomonadati</taxon>
        <taxon>Thermodesulfobacteriota</taxon>
        <taxon>Desulfovibrionia</taxon>
        <taxon>Desulfovibrionales</taxon>
        <taxon>Desulfovibrionaceae</taxon>
        <taxon>Humidesulfovibrio</taxon>
    </lineage>
</organism>
<dbReference type="EMBL" id="FZOC01000008">
    <property type="protein sequence ID" value="SNS19479.1"/>
    <property type="molecule type" value="Genomic_DNA"/>
</dbReference>
<protein>
    <submittedName>
        <fullName evidence="1">Uncharacterized protein</fullName>
    </submittedName>
</protein>
<accession>A0A239CHQ0</accession>
<dbReference type="AlphaFoldDB" id="A0A239CHQ0"/>
<evidence type="ECO:0000313" key="2">
    <source>
        <dbReference type="Proteomes" id="UP000198324"/>
    </source>
</evidence>
<evidence type="ECO:0000313" key="1">
    <source>
        <dbReference type="EMBL" id="SNS19479.1"/>
    </source>
</evidence>
<dbReference type="Proteomes" id="UP000198324">
    <property type="component" value="Unassembled WGS sequence"/>
</dbReference>